<keyword evidence="2" id="KW-0472">Membrane</keyword>
<evidence type="ECO:0008006" key="5">
    <source>
        <dbReference type="Google" id="ProtNLM"/>
    </source>
</evidence>
<reference evidence="3 4" key="1">
    <citation type="submission" date="2018-02" db="EMBL/GenBank/DDBJ databases">
        <authorList>
            <person name="Holder M.E."/>
            <person name="Ajami N.J."/>
            <person name="Petrosino J.F."/>
        </authorList>
    </citation>
    <scope>NUCLEOTIDE SEQUENCE [LARGE SCALE GENOMIC DNA]</scope>
    <source>
        <strain evidence="3 4">ATCC 33285</strain>
    </source>
</reference>
<accession>A0ABN5IJF9</accession>
<organism evidence="3 4">
    <name type="scientific">Bacteroides zoogleoformans</name>
    <dbReference type="NCBI Taxonomy" id="28119"/>
    <lineage>
        <taxon>Bacteria</taxon>
        <taxon>Pseudomonadati</taxon>
        <taxon>Bacteroidota</taxon>
        <taxon>Bacteroidia</taxon>
        <taxon>Bacteroidales</taxon>
        <taxon>Bacteroidaceae</taxon>
        <taxon>Bacteroides</taxon>
    </lineage>
</organism>
<sequence>MSEDHIKWILSLDASDADKEIHKITERNKELQSRNKELAKSIREVEFRLGKESREYKTLSAQYKKNTEKLTLNRLALKKLEDQQDLNNLSMTSLKRRAQDLQKQLDNTSQALHPDQWNKLNRKLTDTKERMSQLKDSGKELESQFMQAAKSTGKWTAFFGNLYMQVAKWGLTGLGKLKELAAEGVEMAEAADGVKRAFDRLDDGSILDNLRKATKGTVTDLDLMKATVQAKDFRIPLEDLGKYLQFAQLKAQQTGQSVEYMTNSIITGLGRKSVMILDNLGLSAAEINEQVSKTGDFMSAVASIVDKQLAAAGENYVSASDRAQAATVRFQNAQLRLGQTLLPLKEGFKELYTGASIGVMNLIGWSVKHYSVLLTLLAAYLSYRAAVRLATTETYKNATATKASILLDKIKLAWINNTKGATLLYAAAKSKLAGNTLKANAAMKLFNKTCKANLIGLLVAGIVAGASAFLLFRKRTDEVMKITKEANSSIAEERNNLESLKKILFDSSKGYDQRKWALDRIQEMVPDYHASLTKEGELINNADALDLYVQKLLITAKQQAANAKLREALEARDEWYSKQDKGTALKMKEVEWGKNDMQNQGKSEAEVAASVGVSPSAFRAWSEQKKKVDNDVKRYEDMMRRYAEELANISNKYSSVTAGSSEKGDLVALKKKEIEEAEKVVATTRQEVAARNRKVAVLKAELEALQNLGVRKKKG</sequence>
<keyword evidence="2" id="KW-1133">Transmembrane helix</keyword>
<feature type="coiled-coil region" evidence="1">
    <location>
        <begin position="91"/>
        <end position="144"/>
    </location>
</feature>
<feature type="coiled-coil region" evidence="1">
    <location>
        <begin position="625"/>
        <end position="708"/>
    </location>
</feature>
<feature type="transmembrane region" description="Helical" evidence="2">
    <location>
        <begin position="454"/>
        <end position="472"/>
    </location>
</feature>
<dbReference type="EMBL" id="CP027231">
    <property type="protein sequence ID" value="AVM52340.1"/>
    <property type="molecule type" value="Genomic_DNA"/>
</dbReference>
<evidence type="ECO:0000256" key="2">
    <source>
        <dbReference type="SAM" id="Phobius"/>
    </source>
</evidence>
<dbReference type="Proteomes" id="UP000238304">
    <property type="component" value="Chromosome"/>
</dbReference>
<proteinExistence type="predicted"/>
<name>A0ABN5IJF9_9BACE</name>
<evidence type="ECO:0000313" key="4">
    <source>
        <dbReference type="Proteomes" id="UP000238304"/>
    </source>
</evidence>
<protein>
    <recommendedName>
        <fullName evidence="5">Phage tail tape measure protein</fullName>
    </recommendedName>
</protein>
<keyword evidence="4" id="KW-1185">Reference proteome</keyword>
<feature type="coiled-coil region" evidence="1">
    <location>
        <begin position="14"/>
        <end position="48"/>
    </location>
</feature>
<evidence type="ECO:0000313" key="3">
    <source>
        <dbReference type="EMBL" id="AVM52340.1"/>
    </source>
</evidence>
<evidence type="ECO:0000256" key="1">
    <source>
        <dbReference type="SAM" id="Coils"/>
    </source>
</evidence>
<keyword evidence="1" id="KW-0175">Coiled coil</keyword>
<gene>
    <name evidence="3" type="ORF">C4H11_04730</name>
</gene>
<keyword evidence="2" id="KW-0812">Transmembrane</keyword>